<protein>
    <submittedName>
        <fullName evidence="1">UPF0223 family protein</fullName>
    </submittedName>
</protein>
<dbReference type="PIRSF" id="PIRSF037260">
    <property type="entry name" value="UPF0223"/>
    <property type="match status" value="1"/>
</dbReference>
<sequence length="88" mass="10479">MNMPISLDWSKEEVVDVIHFFQGVEEAYEKSGISRNDLMNRYRRFKEIVPSKSEEKQLCKQFEEEADVSCYRTIQKAKAEESDRIRMP</sequence>
<dbReference type="SUPFAM" id="SSF158504">
    <property type="entry name" value="BH2638-like"/>
    <property type="match status" value="1"/>
</dbReference>
<proteinExistence type="predicted"/>
<keyword evidence="2" id="KW-1185">Reference proteome</keyword>
<dbReference type="RefSeq" id="WP_343130774.1">
    <property type="nucleotide sequence ID" value="NZ_JBCITK010000001.1"/>
</dbReference>
<gene>
    <name evidence="1" type="ORF">MKY91_12560</name>
</gene>
<dbReference type="Gene3D" id="1.10.220.80">
    <property type="entry name" value="BH2638-like"/>
    <property type="match status" value="1"/>
</dbReference>
<dbReference type="EMBL" id="JBCITK010000001">
    <property type="protein sequence ID" value="MEN0643986.1"/>
    <property type="molecule type" value="Genomic_DNA"/>
</dbReference>
<dbReference type="InterPro" id="IPR007920">
    <property type="entry name" value="UPF0223"/>
</dbReference>
<dbReference type="NCBIfam" id="NF003353">
    <property type="entry name" value="PRK04387.1"/>
    <property type="match status" value="1"/>
</dbReference>
<reference evidence="1 2" key="1">
    <citation type="submission" date="2024-03" db="EMBL/GenBank/DDBJ databases">
        <title>Bacilli Hybrid Assemblies.</title>
        <authorList>
            <person name="Kovac J."/>
        </authorList>
    </citation>
    <scope>NUCLEOTIDE SEQUENCE [LARGE SCALE GENOMIC DNA]</scope>
    <source>
        <strain evidence="1 2">FSL R7-0666</strain>
    </source>
</reference>
<dbReference type="Proteomes" id="UP001418796">
    <property type="component" value="Unassembled WGS sequence"/>
</dbReference>
<organism evidence="1 2">
    <name type="scientific">Alkalicoccobacillus gibsonii</name>
    <dbReference type="NCBI Taxonomy" id="79881"/>
    <lineage>
        <taxon>Bacteria</taxon>
        <taxon>Bacillati</taxon>
        <taxon>Bacillota</taxon>
        <taxon>Bacilli</taxon>
        <taxon>Bacillales</taxon>
        <taxon>Bacillaceae</taxon>
        <taxon>Alkalicoccobacillus</taxon>
    </lineage>
</organism>
<dbReference type="InterPro" id="IPR023324">
    <property type="entry name" value="BH2638-like_sf"/>
</dbReference>
<comment type="caution">
    <text evidence="1">The sequence shown here is derived from an EMBL/GenBank/DDBJ whole genome shotgun (WGS) entry which is preliminary data.</text>
</comment>
<accession>A0ABU9VJ98</accession>
<evidence type="ECO:0000313" key="1">
    <source>
        <dbReference type="EMBL" id="MEN0643986.1"/>
    </source>
</evidence>
<name>A0ABU9VJ98_9BACI</name>
<evidence type="ECO:0000313" key="2">
    <source>
        <dbReference type="Proteomes" id="UP001418796"/>
    </source>
</evidence>
<dbReference type="Pfam" id="PF05256">
    <property type="entry name" value="UPF0223"/>
    <property type="match status" value="1"/>
</dbReference>